<dbReference type="GO" id="GO:0005789">
    <property type="term" value="C:endoplasmic reticulum membrane"/>
    <property type="evidence" value="ECO:0007669"/>
    <property type="project" value="UniProtKB-SubCell"/>
</dbReference>
<organism evidence="10 11">
    <name type="scientific">Erpetoichthys calabaricus</name>
    <name type="common">Rope fish</name>
    <name type="synonym">Calamoichthys calabaricus</name>
    <dbReference type="NCBI Taxonomy" id="27687"/>
    <lineage>
        <taxon>Eukaryota</taxon>
        <taxon>Metazoa</taxon>
        <taxon>Chordata</taxon>
        <taxon>Craniata</taxon>
        <taxon>Vertebrata</taxon>
        <taxon>Euteleostomi</taxon>
        <taxon>Actinopterygii</taxon>
        <taxon>Polypteriformes</taxon>
        <taxon>Polypteridae</taxon>
        <taxon>Erpetoichthys</taxon>
    </lineage>
</organism>
<name>A0A8C4T0W5_ERPCA</name>
<reference evidence="10" key="3">
    <citation type="submission" date="2025-09" db="UniProtKB">
        <authorList>
            <consortium name="Ensembl"/>
        </authorList>
    </citation>
    <scope>IDENTIFICATION</scope>
</reference>
<proteinExistence type="predicted"/>
<keyword evidence="7 9" id="KW-1133">Transmembrane helix</keyword>
<evidence type="ECO:0000256" key="6">
    <source>
        <dbReference type="ARBA" id="ARBA00022824"/>
    </source>
</evidence>
<evidence type="ECO:0000256" key="3">
    <source>
        <dbReference type="ARBA" id="ARBA00022676"/>
    </source>
</evidence>
<evidence type="ECO:0000256" key="7">
    <source>
        <dbReference type="ARBA" id="ARBA00022989"/>
    </source>
</evidence>
<dbReference type="GeneTree" id="ENSGT00390000008647"/>
<evidence type="ECO:0000256" key="5">
    <source>
        <dbReference type="ARBA" id="ARBA00022692"/>
    </source>
</evidence>
<evidence type="ECO:0000256" key="8">
    <source>
        <dbReference type="ARBA" id="ARBA00023136"/>
    </source>
</evidence>
<dbReference type="PANTHER" id="PTHR13036">
    <property type="entry name" value="BETA1,4 MANNOSYLTRANSFERASE"/>
    <property type="match status" value="1"/>
</dbReference>
<dbReference type="GO" id="GO:0000030">
    <property type="term" value="F:mannosyltransferase activity"/>
    <property type="evidence" value="ECO:0007669"/>
    <property type="project" value="InterPro"/>
</dbReference>
<evidence type="ECO:0000313" key="10">
    <source>
        <dbReference type="Ensembl" id="ENSECRP00000025299.1"/>
    </source>
</evidence>
<keyword evidence="5 9" id="KW-0812">Transmembrane</keyword>
<keyword evidence="6" id="KW-0256">Endoplasmic reticulum</keyword>
<gene>
    <name evidence="10" type="primary">ALG1</name>
</gene>
<reference evidence="10" key="2">
    <citation type="submission" date="2025-08" db="UniProtKB">
        <authorList>
            <consortium name="Ensembl"/>
        </authorList>
    </citation>
    <scope>IDENTIFICATION</scope>
</reference>
<keyword evidence="11" id="KW-1185">Reference proteome</keyword>
<dbReference type="InterPro" id="IPR026051">
    <property type="entry name" value="ALG1-like"/>
</dbReference>
<feature type="transmembrane region" description="Helical" evidence="9">
    <location>
        <begin position="30"/>
        <end position="47"/>
    </location>
</feature>
<keyword evidence="4" id="KW-0808">Transferase</keyword>
<keyword evidence="8 9" id="KW-0472">Membrane</keyword>
<dbReference type="PANTHER" id="PTHR13036:SF0">
    <property type="entry name" value="CHITOBIOSYLDIPHOSPHODOLICHOL BETA-MANNOSYLTRANSFERASE"/>
    <property type="match status" value="1"/>
</dbReference>
<reference evidence="10" key="1">
    <citation type="submission" date="2021-06" db="EMBL/GenBank/DDBJ databases">
        <authorList>
            <consortium name="Wellcome Sanger Institute Data Sharing"/>
        </authorList>
    </citation>
    <scope>NUCLEOTIDE SEQUENCE [LARGE SCALE GENOMIC DNA]</scope>
</reference>
<keyword evidence="3" id="KW-0328">Glycosyltransferase</keyword>
<evidence type="ECO:0000256" key="1">
    <source>
        <dbReference type="ARBA" id="ARBA00004389"/>
    </source>
</evidence>
<dbReference type="AlphaFoldDB" id="A0A8C4T0W5"/>
<evidence type="ECO:0000256" key="9">
    <source>
        <dbReference type="SAM" id="Phobius"/>
    </source>
</evidence>
<dbReference type="Proteomes" id="UP000694620">
    <property type="component" value="Chromosome 11"/>
</dbReference>
<protein>
    <submittedName>
        <fullName evidence="10">ALG1 chitobiosyldiphosphodolichol beta-mannosyltransferase</fullName>
    </submittedName>
</protein>
<comment type="pathway">
    <text evidence="2">Protein modification; protein glycosylation.</text>
</comment>
<evidence type="ECO:0000256" key="4">
    <source>
        <dbReference type="ARBA" id="ARBA00022679"/>
    </source>
</evidence>
<accession>A0A8C4T0W5</accession>
<evidence type="ECO:0000256" key="2">
    <source>
        <dbReference type="ARBA" id="ARBA00004922"/>
    </source>
</evidence>
<dbReference type="FunFam" id="3.40.50.2000:FF:000109">
    <property type="entry name" value="Chitobiosyldiphosphodolichol beta-mannosyltransferase"/>
    <property type="match status" value="1"/>
</dbReference>
<dbReference type="PROSITE" id="PS51257">
    <property type="entry name" value="PROKAR_LIPOPROTEIN"/>
    <property type="match status" value="1"/>
</dbReference>
<comment type="subcellular location">
    <subcellularLocation>
        <location evidence="1">Endoplasmic reticulum membrane</location>
        <topology evidence="1">Single-pass membrane protein</topology>
    </subcellularLocation>
</comment>
<evidence type="ECO:0000313" key="11">
    <source>
        <dbReference type="Proteomes" id="UP000694620"/>
    </source>
</evidence>
<dbReference type="SUPFAM" id="SSF53756">
    <property type="entry name" value="UDP-Glycosyltransferase/glycogen phosphorylase"/>
    <property type="match status" value="1"/>
</dbReference>
<dbReference type="Ensembl" id="ENSECRT00000025839.1">
    <property type="protein sequence ID" value="ENSECRP00000025299.1"/>
    <property type="gene ID" value="ENSECRG00000017106.1"/>
</dbReference>
<sequence>MAEHRLVLISVVLPLAAACAYGLAVTRGKLAWVAVFMFAVLCLLRVWSRCSRAGVPSVCVLVLGDIGRSPRMQYHCLSLSRHGYGVTLLGYRVTKPHPDLLNEKNIQICPISEVKGLTVGPAVLRYIVKVVLQCLQLFYALLRIDAPHFILLQNPPGLPSIAVAWFICLLRASKLMIDWHNYGYTIMALSLGERNPIVRLAKWYEKLFGRLSDYNLCVTNAMKEDLSTNWNIKAVTLYDRPPSRFKESALEDQHHLYLKLSKDYPSFRSRETTVDDTGDQTAFTERDQVSGLVAPIPVRPALLISSTSWTEDEDFSVLLEALEEYEDFIKEGAKLPDLVCVITGTVWLK</sequence>